<dbReference type="SUPFAM" id="SSF50729">
    <property type="entry name" value="PH domain-like"/>
    <property type="match status" value="1"/>
</dbReference>
<dbReference type="PANTHER" id="PTHR38700">
    <property type="entry name" value="YALI0E22418P"/>
    <property type="match status" value="1"/>
</dbReference>
<dbReference type="AlphaFoldDB" id="A0A553HNN4"/>
<dbReference type="PANTHER" id="PTHR38700:SF1">
    <property type="entry name" value="PH DOMAIN-CONTAINING PROTEIN"/>
    <property type="match status" value="1"/>
</dbReference>
<feature type="compositionally biased region" description="Polar residues" evidence="1">
    <location>
        <begin position="766"/>
        <end position="798"/>
    </location>
</feature>
<dbReference type="EMBL" id="VFLP01000066">
    <property type="protein sequence ID" value="TRX89546.1"/>
    <property type="molecule type" value="Genomic_DNA"/>
</dbReference>
<dbReference type="Proteomes" id="UP000319160">
    <property type="component" value="Unassembled WGS sequence"/>
</dbReference>
<evidence type="ECO:0000313" key="3">
    <source>
        <dbReference type="Proteomes" id="UP000319160"/>
    </source>
</evidence>
<evidence type="ECO:0000256" key="1">
    <source>
        <dbReference type="SAM" id="MobiDB-lite"/>
    </source>
</evidence>
<evidence type="ECO:0008006" key="4">
    <source>
        <dbReference type="Google" id="ProtNLM"/>
    </source>
</evidence>
<feature type="region of interest" description="Disordered" evidence="1">
    <location>
        <begin position="848"/>
        <end position="976"/>
    </location>
</feature>
<keyword evidence="3" id="KW-1185">Reference proteome</keyword>
<feature type="region of interest" description="Disordered" evidence="1">
    <location>
        <begin position="610"/>
        <end position="663"/>
    </location>
</feature>
<feature type="compositionally biased region" description="Basic and acidic residues" evidence="1">
    <location>
        <begin position="937"/>
        <end position="961"/>
    </location>
</feature>
<feature type="region of interest" description="Disordered" evidence="1">
    <location>
        <begin position="689"/>
        <end position="834"/>
    </location>
</feature>
<proteinExistence type="predicted"/>
<dbReference type="SUPFAM" id="SSF54236">
    <property type="entry name" value="Ubiquitin-like"/>
    <property type="match status" value="1"/>
</dbReference>
<dbReference type="InterPro" id="IPR029071">
    <property type="entry name" value="Ubiquitin-like_domsf"/>
</dbReference>
<feature type="compositionally biased region" description="Basic and acidic residues" evidence="1">
    <location>
        <begin position="908"/>
        <end position="930"/>
    </location>
</feature>
<dbReference type="InterPro" id="IPR011993">
    <property type="entry name" value="PH-like_dom_sf"/>
</dbReference>
<dbReference type="Gene3D" id="2.30.29.30">
    <property type="entry name" value="Pleckstrin-homology domain (PH domain)/Phosphotyrosine-binding domain (PTB)"/>
    <property type="match status" value="1"/>
</dbReference>
<accession>A0A553HNN4</accession>
<feature type="compositionally biased region" description="Polar residues" evidence="1">
    <location>
        <begin position="850"/>
        <end position="870"/>
    </location>
</feature>
<gene>
    <name evidence="2" type="ORF">FHL15_009590</name>
</gene>
<comment type="caution">
    <text evidence="2">The sequence shown here is derived from an EMBL/GenBank/DDBJ whole genome shotgun (WGS) entry which is preliminary data.</text>
</comment>
<feature type="compositionally biased region" description="Polar residues" evidence="1">
    <location>
        <begin position="111"/>
        <end position="121"/>
    </location>
</feature>
<dbReference type="STRING" id="2512241.A0A553HNN4"/>
<organism evidence="2 3">
    <name type="scientific">Xylaria flabelliformis</name>
    <dbReference type="NCBI Taxonomy" id="2512241"/>
    <lineage>
        <taxon>Eukaryota</taxon>
        <taxon>Fungi</taxon>
        <taxon>Dikarya</taxon>
        <taxon>Ascomycota</taxon>
        <taxon>Pezizomycotina</taxon>
        <taxon>Sordariomycetes</taxon>
        <taxon>Xylariomycetidae</taxon>
        <taxon>Xylariales</taxon>
        <taxon>Xylariaceae</taxon>
        <taxon>Xylaria</taxon>
    </lineage>
</organism>
<feature type="compositionally biased region" description="Polar residues" evidence="1">
    <location>
        <begin position="877"/>
        <end position="886"/>
    </location>
</feature>
<feature type="compositionally biased region" description="Polar residues" evidence="1">
    <location>
        <begin position="69"/>
        <end position="84"/>
    </location>
</feature>
<sequence length="976" mass="108108">MSEDEQAQVLRPSRYRSLRKQTISTSTPPNAMRTAVGNHDPGQQQGNAAGSSTISRSMSRYRRRAASVTAGTDNHVAQTMQSGLENAPPVPAIPSSLHPAGTGSHHEHVIGSSSAAAQNQSRHTQTQRRARGQTTDKYDDQTRATYNGDCNGPAITSGRGRQNGSLAQRDVSWEEERDRLLEEQKRKDLQRLEEELESCRRAKAQSHKFIRSPVVEKFMALAKGNKTANHDGMPSSSPVSPMTTTASAGPSAVRRPDQEPARTLPAAAHIEPGGRGIVPQKDAPASASNAGGRNVVVRYRHHHTLSIHVTPETTAVDLMTQASSQAAHDVEIDPERCLVVEQYSLLGLERRLRRYERIRDVMNSWDSDAQNQLAIVWPDPNENHQDLLASAVVESDEPPSGCQLYMYHSSRPGKWNKRWITVLQTGQIVCAKKPNAKATDKDTASLCHLSDYDIYTPTESQMRRHIKPPKRFCFAIKSQHKTTLFLNTDNYVQYFCTEDPAAAHEFKQRAHGWRSWYLVDRHPDARKKNSNDNNNNSTSSSEIKAEYNDTMTTPASPPAHYATPKQSDNAAAADGQRSRVFVDESPYSIGQFEPLLDLTRFDTRLSQLGKEVPTPQSEPPSRQAADQKFRRRLSKREKPDSSRHPPVFAERESDDGFTGGLLGEEYDNRKQALADLDKKKRSPELAFTEGASLLKSQQDPEFAIEKQPESSSWFPSAQEHTATQRPNHQIGATTRPPVASGHGTGGRHYSLSAATHRPTGLGPSSAARSSSTHDASQHTSSRTQMQQLHPNPLQSQPTGLPYPDRHAVPKPLVDLTPTFQEPPQWSKEKKGHGVKPPEGLGHLVDFISAGTGTDSTSNRSILRRPTTSGSAPLGRTRSMSAATSSGRPLLDGIPPVPLLPSRLGPESDPNHSRRPADAPVAREGRVERRETVRHRGREQERVRHRSREQEQRDRQYREREAAYNAVPGRTGTLKVV</sequence>
<feature type="region of interest" description="Disordered" evidence="1">
    <location>
        <begin position="549"/>
        <end position="577"/>
    </location>
</feature>
<reference evidence="3" key="1">
    <citation type="submission" date="2019-06" db="EMBL/GenBank/DDBJ databases">
        <title>Draft genome sequence of the griseofulvin-producing fungus Xylaria cubensis strain G536.</title>
        <authorList>
            <person name="Mead M.E."/>
            <person name="Raja H.A."/>
            <person name="Steenwyk J.L."/>
            <person name="Knowles S.L."/>
            <person name="Oberlies N.H."/>
            <person name="Rokas A."/>
        </authorList>
    </citation>
    <scope>NUCLEOTIDE SEQUENCE [LARGE SCALE GENOMIC DNA]</scope>
    <source>
        <strain evidence="3">G536</strain>
    </source>
</reference>
<dbReference type="OrthoDB" id="43122at2759"/>
<feature type="region of interest" description="Disordered" evidence="1">
    <location>
        <begin position="227"/>
        <end position="260"/>
    </location>
</feature>
<protein>
    <recommendedName>
        <fullName evidence="4">PH domain-containing protein</fullName>
    </recommendedName>
</protein>
<evidence type="ECO:0000313" key="2">
    <source>
        <dbReference type="EMBL" id="TRX89546.1"/>
    </source>
</evidence>
<dbReference type="Gene3D" id="3.10.20.90">
    <property type="entry name" value="Phosphatidylinositol 3-kinase Catalytic Subunit, Chain A, domain 1"/>
    <property type="match status" value="1"/>
</dbReference>
<feature type="region of interest" description="Disordered" evidence="1">
    <location>
        <begin position="1"/>
        <end position="175"/>
    </location>
</feature>
<feature type="compositionally biased region" description="Low complexity" evidence="1">
    <location>
        <begin position="48"/>
        <end position="58"/>
    </location>
</feature>
<name>A0A553HNN4_9PEZI</name>
<feature type="compositionally biased region" description="Polar residues" evidence="1">
    <location>
        <begin position="709"/>
        <end position="732"/>
    </location>
</feature>
<feature type="compositionally biased region" description="Low complexity" evidence="1">
    <location>
        <begin position="233"/>
        <end position="248"/>
    </location>
</feature>
<feature type="compositionally biased region" description="Polar residues" evidence="1">
    <location>
        <begin position="20"/>
        <end position="29"/>
    </location>
</feature>